<organism evidence="6 7">
    <name type="scientific">Olsenella uli (strain ATCC 49627 / DSM 7084 / CCUG 31166 / CIP 109912 / JCM 12494 / LMG 11480 / NCIMB 702895 / VPI D76D-27C)</name>
    <name type="common">Lactobacillus uli</name>
    <dbReference type="NCBI Taxonomy" id="633147"/>
    <lineage>
        <taxon>Bacteria</taxon>
        <taxon>Bacillati</taxon>
        <taxon>Actinomycetota</taxon>
        <taxon>Coriobacteriia</taxon>
        <taxon>Coriobacteriales</taxon>
        <taxon>Atopobiaceae</taxon>
        <taxon>Olsenella</taxon>
    </lineage>
</organism>
<dbReference type="HOGENOM" id="CLU_026673_11_0_11"/>
<dbReference type="OrthoDB" id="241504at2"/>
<dbReference type="SUPFAM" id="SSF50129">
    <property type="entry name" value="GroES-like"/>
    <property type="match status" value="1"/>
</dbReference>
<dbReference type="GO" id="GO:0008270">
    <property type="term" value="F:zinc ion binding"/>
    <property type="evidence" value="ECO:0007669"/>
    <property type="project" value="InterPro"/>
</dbReference>
<dbReference type="Gene3D" id="3.40.50.720">
    <property type="entry name" value="NAD(P)-binding Rossmann-like Domain"/>
    <property type="match status" value="1"/>
</dbReference>
<evidence type="ECO:0000256" key="4">
    <source>
        <dbReference type="RuleBase" id="RU361277"/>
    </source>
</evidence>
<reference evidence="6 7" key="1">
    <citation type="journal article" date="2010" name="Stand. Genomic Sci.">
        <title>Complete genome sequence of Olsenella uli type strain (VPI D76D-27C).</title>
        <authorList>
            <person name="Goker M."/>
            <person name="Held B."/>
            <person name="Lucas S."/>
            <person name="Nolan M."/>
            <person name="Yasawong M."/>
            <person name="Glavina Del Rio T."/>
            <person name="Tice H."/>
            <person name="Cheng J.F."/>
            <person name="Bruce D."/>
            <person name="Detter J.C."/>
            <person name="Tapia R."/>
            <person name="Han C."/>
            <person name="Goodwin L."/>
            <person name="Pitluck S."/>
            <person name="Liolios K."/>
            <person name="Ivanova N."/>
            <person name="Mavromatis K."/>
            <person name="Mikhailova N."/>
            <person name="Pati A."/>
            <person name="Chen A."/>
            <person name="Palaniappan K."/>
            <person name="Land M."/>
            <person name="Hauser L."/>
            <person name="Chang Y.J."/>
            <person name="Jeffries C.D."/>
            <person name="Rohde M."/>
            <person name="Sikorski J."/>
            <person name="Pukall R."/>
            <person name="Woyke T."/>
            <person name="Bristow J."/>
            <person name="Eisen J.A."/>
            <person name="Markowitz V."/>
            <person name="Hugenholtz P."/>
            <person name="Kyrpides N.C."/>
            <person name="Klenk H.P."/>
            <person name="Lapidus A."/>
        </authorList>
    </citation>
    <scope>NUCLEOTIDE SEQUENCE [LARGE SCALE GENOMIC DNA]</scope>
    <source>
        <strain evidence="7">ATCC 49627 / DSM 7084 / CIP 109912 / JCM 12494 / NCIMB 702895 / VPI D76D-27C</strain>
    </source>
</reference>
<dbReference type="GeneID" id="78512090"/>
<dbReference type="SUPFAM" id="SSF51735">
    <property type="entry name" value="NAD(P)-binding Rossmann-fold domains"/>
    <property type="match status" value="1"/>
</dbReference>
<dbReference type="EMBL" id="CP002106">
    <property type="protein sequence ID" value="ADK67785.1"/>
    <property type="molecule type" value="Genomic_DNA"/>
</dbReference>
<dbReference type="InterPro" id="IPR002328">
    <property type="entry name" value="ADH_Zn_CS"/>
</dbReference>
<evidence type="ECO:0000256" key="1">
    <source>
        <dbReference type="ARBA" id="ARBA00022723"/>
    </source>
</evidence>
<keyword evidence="1 4" id="KW-0479">Metal-binding</keyword>
<comment type="cofactor">
    <cofactor evidence="4">
        <name>Zn(2+)</name>
        <dbReference type="ChEBI" id="CHEBI:29105"/>
    </cofactor>
</comment>
<keyword evidence="3" id="KW-0560">Oxidoreductase</keyword>
<feature type="domain" description="Enoyl reductase (ER)" evidence="5">
    <location>
        <begin position="14"/>
        <end position="345"/>
    </location>
</feature>
<dbReference type="Proteomes" id="UP000000333">
    <property type="component" value="Chromosome"/>
</dbReference>
<dbReference type="PANTHER" id="PTHR43401:SF2">
    <property type="entry name" value="L-THREONINE 3-DEHYDROGENASE"/>
    <property type="match status" value="1"/>
</dbReference>
<evidence type="ECO:0000313" key="7">
    <source>
        <dbReference type="Proteomes" id="UP000000333"/>
    </source>
</evidence>
<dbReference type="InterPro" id="IPR013149">
    <property type="entry name" value="ADH-like_C"/>
</dbReference>
<dbReference type="KEGG" id="ols:Olsu_0671"/>
<dbReference type="GO" id="GO:0016491">
    <property type="term" value="F:oxidoreductase activity"/>
    <property type="evidence" value="ECO:0007669"/>
    <property type="project" value="UniProtKB-KW"/>
</dbReference>
<dbReference type="Gene3D" id="3.90.180.10">
    <property type="entry name" value="Medium-chain alcohol dehydrogenases, catalytic domain"/>
    <property type="match status" value="1"/>
</dbReference>
<name>E1QZH1_OLSUV</name>
<dbReference type="eggNOG" id="COG1063">
    <property type="taxonomic scope" value="Bacteria"/>
</dbReference>
<evidence type="ECO:0000256" key="3">
    <source>
        <dbReference type="ARBA" id="ARBA00023002"/>
    </source>
</evidence>
<dbReference type="PROSITE" id="PS00059">
    <property type="entry name" value="ADH_ZINC"/>
    <property type="match status" value="1"/>
</dbReference>
<sequence length="347" mass="37777">MEKMKVVAITAERETAVCEIEKPEPGPGQVLVHLHACALCTFEQRVFTQVTKKELPYVGGHECAGVIEGLGEDVDPEEYPMGQKVAVRVLQNCGHCPECRKGEENLCRNSYKKSAASAGKLLPNGLGEYMAVDEGQVYKMANNLPYEQAVLAEPFACCVNSVERGNIHLGDDVVVLGGGVMGILHVIIAKLYGARVILSEPDPARLEMAKRYGCDVVINPKEVDAVEEVMRLTDGEGANAVFNTTSVTALSAQGIKMLALMGTFVQYSSMHPDEPVELSMNSIHNAEIVITGSKSPSVKAFEASTRILSKMLVDLTPLLTESYPMEDATKAFERACSMDTYRVMVKW</sequence>
<evidence type="ECO:0000313" key="6">
    <source>
        <dbReference type="EMBL" id="ADK67785.1"/>
    </source>
</evidence>
<dbReference type="InterPro" id="IPR020843">
    <property type="entry name" value="ER"/>
</dbReference>
<dbReference type="InterPro" id="IPR011032">
    <property type="entry name" value="GroES-like_sf"/>
</dbReference>
<dbReference type="InterPro" id="IPR013154">
    <property type="entry name" value="ADH-like_N"/>
</dbReference>
<dbReference type="RefSeq" id="WP_013251537.1">
    <property type="nucleotide sequence ID" value="NC_014363.1"/>
</dbReference>
<dbReference type="InterPro" id="IPR036291">
    <property type="entry name" value="NAD(P)-bd_dom_sf"/>
</dbReference>
<dbReference type="STRING" id="633147.Olsu_0671"/>
<evidence type="ECO:0000259" key="5">
    <source>
        <dbReference type="SMART" id="SM00829"/>
    </source>
</evidence>
<keyword evidence="7" id="KW-1185">Reference proteome</keyword>
<dbReference type="InterPro" id="IPR050129">
    <property type="entry name" value="Zn_alcohol_dh"/>
</dbReference>
<comment type="similarity">
    <text evidence="4">Belongs to the zinc-containing alcohol dehydrogenase family.</text>
</comment>
<dbReference type="PANTHER" id="PTHR43401">
    <property type="entry name" value="L-THREONINE 3-DEHYDROGENASE"/>
    <property type="match status" value="1"/>
</dbReference>
<proteinExistence type="inferred from homology"/>
<evidence type="ECO:0000256" key="2">
    <source>
        <dbReference type="ARBA" id="ARBA00022833"/>
    </source>
</evidence>
<accession>E1QZH1</accession>
<dbReference type="AlphaFoldDB" id="E1QZH1"/>
<dbReference type="Pfam" id="PF00107">
    <property type="entry name" value="ADH_zinc_N"/>
    <property type="match status" value="1"/>
</dbReference>
<dbReference type="Pfam" id="PF08240">
    <property type="entry name" value="ADH_N"/>
    <property type="match status" value="1"/>
</dbReference>
<dbReference type="PATRIC" id="fig|633147.7.peg.880"/>
<gene>
    <name evidence="6" type="ordered locus">Olsu_0671</name>
</gene>
<keyword evidence="2 4" id="KW-0862">Zinc</keyword>
<protein>
    <submittedName>
        <fullName evidence="6">Alcohol dehydrogenase zinc-binding domain protein</fullName>
    </submittedName>
</protein>
<dbReference type="SMART" id="SM00829">
    <property type="entry name" value="PKS_ER"/>
    <property type="match status" value="1"/>
</dbReference>